<sequence length="778" mass="89622">MRNSLLVRRAWQQTRSLSAQRIAEERFPSLSAAALPSRKRDISSLRTVFKDCEYRSGSVSVPFFALTGHCRFANPTRYSSFRWQQARCIATKALPLRPIVDATSSRPVVGHYYVRQLFNATHYPVWRILFAASAHKRLGLHVGLYKQNLSFEEYSSFKHVMTKSDIEQAVSVLRDEGYATREHNDQGKRVPEWLLLSLVAFKVRTPHHAASVLLELAWSHIESLSHKYKPGLLILVTLHLARFNLCQPIQRVIDQFLLIRITPPSAHFNLLLHALSTNRVRSPEHARMVLRVLQAMESRHIKLWRTTYFVLLNDRWITLELTKYLRERMLREGRIPDTDHLEAYIRIFSKHGAIEDPARYRAEVKMFILSSHNHPHGDFSAFEFLRGMTPKSAPQLRAVSHKPLGFRPQMTDRQWNATFASLARPERRHIPAKGILSLYHKGKGERRVRPSIPTYTVLLRTLFQRGDLQRAKRYLSRLVHSGLMQDTKVLSVGLQVLTHLGQPNKAFAFLEQSSSRVDVPLPASYRIQRPIDVSVVAMNDFILSLYHIKRPDVVFLLWDHMAGMYGVYPDGRTFSLLLQCIRLSLRMDDNIRGALAQLRWGPREPQTREDVVRSFVDLLGDQKPKAYRPGVWKRPVDKTGRMFRWAVFNMNPSLASTDPPARLGKRKVNLEAGPGTGLVNVSVTSQNCYDYLLLLGLSGKEEEIPYVLGWMKGLGIKPTRDTVAMALVFWAEACGLEAESPWKKLVKWLREWLGDEFMPDTRKLVKWREIVIRMKGLT</sequence>
<dbReference type="PANTHER" id="PTHR47938">
    <property type="entry name" value="RESPIRATORY COMPLEX I CHAPERONE (CIA84), PUTATIVE (AFU_ORTHOLOGUE AFUA_2G06020)-RELATED"/>
    <property type="match status" value="1"/>
</dbReference>
<dbReference type="GO" id="GO:0140053">
    <property type="term" value="P:mitochondrial gene expression"/>
    <property type="evidence" value="ECO:0007669"/>
    <property type="project" value="TreeGrafter"/>
</dbReference>
<gene>
    <name evidence="1" type="ORF">ARMOST_14601</name>
</gene>
<dbReference type="GO" id="GO:0003729">
    <property type="term" value="F:mRNA binding"/>
    <property type="evidence" value="ECO:0007669"/>
    <property type="project" value="TreeGrafter"/>
</dbReference>
<dbReference type="AlphaFoldDB" id="A0A284RR51"/>
<organism evidence="1 2">
    <name type="scientific">Armillaria ostoyae</name>
    <name type="common">Armillaria root rot fungus</name>
    <dbReference type="NCBI Taxonomy" id="47428"/>
    <lineage>
        <taxon>Eukaryota</taxon>
        <taxon>Fungi</taxon>
        <taxon>Dikarya</taxon>
        <taxon>Basidiomycota</taxon>
        <taxon>Agaricomycotina</taxon>
        <taxon>Agaricomycetes</taxon>
        <taxon>Agaricomycetidae</taxon>
        <taxon>Agaricales</taxon>
        <taxon>Marasmiineae</taxon>
        <taxon>Physalacriaceae</taxon>
        <taxon>Armillaria</taxon>
    </lineage>
</organism>
<evidence type="ECO:0000313" key="2">
    <source>
        <dbReference type="Proteomes" id="UP000219338"/>
    </source>
</evidence>
<dbReference type="Proteomes" id="UP000219338">
    <property type="component" value="Unassembled WGS sequence"/>
</dbReference>
<dbReference type="InterPro" id="IPR011990">
    <property type="entry name" value="TPR-like_helical_dom_sf"/>
</dbReference>
<keyword evidence="2" id="KW-1185">Reference proteome</keyword>
<dbReference type="GO" id="GO:0005739">
    <property type="term" value="C:mitochondrion"/>
    <property type="evidence" value="ECO:0007669"/>
    <property type="project" value="TreeGrafter"/>
</dbReference>
<dbReference type="STRING" id="47428.A0A284RR51"/>
<evidence type="ECO:0008006" key="3">
    <source>
        <dbReference type="Google" id="ProtNLM"/>
    </source>
</evidence>
<proteinExistence type="predicted"/>
<evidence type="ECO:0000313" key="1">
    <source>
        <dbReference type="EMBL" id="SJL11198.1"/>
    </source>
</evidence>
<name>A0A284RR51_ARMOS</name>
<accession>A0A284RR51</accession>
<dbReference type="OMA" id="WMRYLGV"/>
<dbReference type="EMBL" id="FUEG01000013">
    <property type="protein sequence ID" value="SJL11198.1"/>
    <property type="molecule type" value="Genomic_DNA"/>
</dbReference>
<dbReference type="PANTHER" id="PTHR47938:SF35">
    <property type="entry name" value="PENTATRICOPEPTIDE REPEAT-CONTAINING PROTEIN 4, MITOCHONDRIAL-RELATED"/>
    <property type="match status" value="1"/>
</dbReference>
<protein>
    <recommendedName>
        <fullName evidence="3">Pentacotripeptide-repeat region of PRORP domain-containing protein</fullName>
    </recommendedName>
</protein>
<reference evidence="2" key="1">
    <citation type="journal article" date="2017" name="Nat. Ecol. Evol.">
        <title>Genome expansion and lineage-specific genetic innovations in the forest pathogenic fungi Armillaria.</title>
        <authorList>
            <person name="Sipos G."/>
            <person name="Prasanna A.N."/>
            <person name="Walter M.C."/>
            <person name="O'Connor E."/>
            <person name="Balint B."/>
            <person name="Krizsan K."/>
            <person name="Kiss B."/>
            <person name="Hess J."/>
            <person name="Varga T."/>
            <person name="Slot J."/>
            <person name="Riley R."/>
            <person name="Boka B."/>
            <person name="Rigling D."/>
            <person name="Barry K."/>
            <person name="Lee J."/>
            <person name="Mihaltcheva S."/>
            <person name="LaButti K."/>
            <person name="Lipzen A."/>
            <person name="Waldron R."/>
            <person name="Moloney N.M."/>
            <person name="Sperisen C."/>
            <person name="Kredics L."/>
            <person name="Vagvoelgyi C."/>
            <person name="Patrignani A."/>
            <person name="Fitzpatrick D."/>
            <person name="Nagy I."/>
            <person name="Doyle S."/>
            <person name="Anderson J.B."/>
            <person name="Grigoriev I.V."/>
            <person name="Gueldener U."/>
            <person name="Muensterkoetter M."/>
            <person name="Nagy L.G."/>
        </authorList>
    </citation>
    <scope>NUCLEOTIDE SEQUENCE [LARGE SCALE GENOMIC DNA]</scope>
    <source>
        <strain evidence="2">C18/9</strain>
    </source>
</reference>
<dbReference type="Gene3D" id="1.25.40.10">
    <property type="entry name" value="Tetratricopeptide repeat domain"/>
    <property type="match status" value="1"/>
</dbReference>
<dbReference type="OrthoDB" id="185373at2759"/>